<organism evidence="2">
    <name type="scientific">uncultured Rubrobacteraceae bacterium</name>
    <dbReference type="NCBI Taxonomy" id="349277"/>
    <lineage>
        <taxon>Bacteria</taxon>
        <taxon>Bacillati</taxon>
        <taxon>Actinomycetota</taxon>
        <taxon>Rubrobacteria</taxon>
        <taxon>Rubrobacterales</taxon>
        <taxon>Rubrobacteraceae</taxon>
        <taxon>environmental samples</taxon>
    </lineage>
</organism>
<reference evidence="2" key="1">
    <citation type="submission" date="2020-02" db="EMBL/GenBank/DDBJ databases">
        <authorList>
            <person name="Meier V. D."/>
        </authorList>
    </citation>
    <scope>NUCLEOTIDE SEQUENCE</scope>
    <source>
        <strain evidence="2">AVDCRST_MAG01</strain>
    </source>
</reference>
<accession>A0A6J4QFK7</accession>
<evidence type="ECO:0000313" key="2">
    <source>
        <dbReference type="EMBL" id="CAA9439403.1"/>
    </source>
</evidence>
<sequence>GTLYRRSSAGRSPQAPSFSRRPASPHSALSASSESGDGSEDM</sequence>
<protein>
    <submittedName>
        <fullName evidence="2">Uncharacterized protein</fullName>
    </submittedName>
</protein>
<dbReference type="EMBL" id="CADCUW010000455">
    <property type="protein sequence ID" value="CAA9439403.1"/>
    <property type="molecule type" value="Genomic_DNA"/>
</dbReference>
<gene>
    <name evidence="2" type="ORF">AVDCRST_MAG01-01-3504</name>
</gene>
<feature type="non-terminal residue" evidence="2">
    <location>
        <position position="1"/>
    </location>
</feature>
<name>A0A6J4QFK7_9ACTN</name>
<dbReference type="AlphaFoldDB" id="A0A6J4QFK7"/>
<evidence type="ECO:0000256" key="1">
    <source>
        <dbReference type="SAM" id="MobiDB-lite"/>
    </source>
</evidence>
<proteinExistence type="predicted"/>
<feature type="region of interest" description="Disordered" evidence="1">
    <location>
        <begin position="1"/>
        <end position="42"/>
    </location>
</feature>
<feature type="compositionally biased region" description="Low complexity" evidence="1">
    <location>
        <begin position="19"/>
        <end position="36"/>
    </location>
</feature>
<feature type="non-terminal residue" evidence="2">
    <location>
        <position position="42"/>
    </location>
</feature>